<sequence length="70" mass="8464">MKGHFLIFCLVLFCLLVFSSAQERDAEAEERVQRFFSKLRPMGMQEFRYPMFGDGNSRNLKYWTSLRRYN</sequence>
<name>A0A915GYY8_9BILA</name>
<accession>A0A915GYY8</accession>
<evidence type="ECO:0000313" key="2">
    <source>
        <dbReference type="WBParaSite" id="MBELARI_LOCUS11497"/>
    </source>
</evidence>
<reference evidence="2" key="1">
    <citation type="submission" date="2024-02" db="UniProtKB">
        <authorList>
            <consortium name="WormBaseParasite"/>
        </authorList>
    </citation>
    <scope>IDENTIFICATION</scope>
</reference>
<evidence type="ECO:0000313" key="1">
    <source>
        <dbReference type="Proteomes" id="UP000887575"/>
    </source>
</evidence>
<dbReference type="Proteomes" id="UP000887575">
    <property type="component" value="Unassembled WGS sequence"/>
</dbReference>
<organism evidence="1 2">
    <name type="scientific">Mesorhabditis belari</name>
    <dbReference type="NCBI Taxonomy" id="2138241"/>
    <lineage>
        <taxon>Eukaryota</taxon>
        <taxon>Metazoa</taxon>
        <taxon>Ecdysozoa</taxon>
        <taxon>Nematoda</taxon>
        <taxon>Chromadorea</taxon>
        <taxon>Rhabditida</taxon>
        <taxon>Rhabditina</taxon>
        <taxon>Rhabditomorpha</taxon>
        <taxon>Rhabditoidea</taxon>
        <taxon>Rhabditidae</taxon>
        <taxon>Mesorhabditinae</taxon>
        <taxon>Mesorhabditis</taxon>
    </lineage>
</organism>
<dbReference type="WBParaSite" id="MBELARI_LOCUS11497">
    <property type="protein sequence ID" value="MBELARI_LOCUS11497"/>
    <property type="gene ID" value="MBELARI_LOCUS11497"/>
</dbReference>
<dbReference type="AlphaFoldDB" id="A0A915GYY8"/>
<protein>
    <submittedName>
        <fullName evidence="2">Uncharacterized protein</fullName>
    </submittedName>
</protein>
<proteinExistence type="predicted"/>
<keyword evidence="1" id="KW-1185">Reference proteome</keyword>